<dbReference type="Proteomes" id="UP000805193">
    <property type="component" value="Unassembled WGS sequence"/>
</dbReference>
<evidence type="ECO:0000313" key="2">
    <source>
        <dbReference type="Proteomes" id="UP000805193"/>
    </source>
</evidence>
<accession>A0AC60QY14</accession>
<name>A0AC60QY14_IXOPE</name>
<proteinExistence type="predicted"/>
<dbReference type="EMBL" id="JABSTQ010003585">
    <property type="protein sequence ID" value="KAG0443321.1"/>
    <property type="molecule type" value="Genomic_DNA"/>
</dbReference>
<keyword evidence="2" id="KW-1185">Reference proteome</keyword>
<evidence type="ECO:0000313" key="1">
    <source>
        <dbReference type="EMBL" id="KAG0443321.1"/>
    </source>
</evidence>
<comment type="caution">
    <text evidence="1">The sequence shown here is derived from an EMBL/GenBank/DDBJ whole genome shotgun (WGS) entry which is preliminary data.</text>
</comment>
<reference evidence="1 2" key="1">
    <citation type="journal article" date="2020" name="Cell">
        <title>Large-Scale Comparative Analyses of Tick Genomes Elucidate Their Genetic Diversity and Vector Capacities.</title>
        <authorList>
            <consortium name="Tick Genome and Microbiome Consortium (TIGMIC)"/>
            <person name="Jia N."/>
            <person name="Wang J."/>
            <person name="Shi W."/>
            <person name="Du L."/>
            <person name="Sun Y."/>
            <person name="Zhan W."/>
            <person name="Jiang J.F."/>
            <person name="Wang Q."/>
            <person name="Zhang B."/>
            <person name="Ji P."/>
            <person name="Bell-Sakyi L."/>
            <person name="Cui X.M."/>
            <person name="Yuan T.T."/>
            <person name="Jiang B.G."/>
            <person name="Yang W.F."/>
            <person name="Lam T.T."/>
            <person name="Chang Q.C."/>
            <person name="Ding S.J."/>
            <person name="Wang X.J."/>
            <person name="Zhu J.G."/>
            <person name="Ruan X.D."/>
            <person name="Zhao L."/>
            <person name="Wei J.T."/>
            <person name="Ye R.Z."/>
            <person name="Que T.C."/>
            <person name="Du C.H."/>
            <person name="Zhou Y.H."/>
            <person name="Cheng J.X."/>
            <person name="Dai P.F."/>
            <person name="Guo W.B."/>
            <person name="Han X.H."/>
            <person name="Huang E.J."/>
            <person name="Li L.F."/>
            <person name="Wei W."/>
            <person name="Gao Y.C."/>
            <person name="Liu J.Z."/>
            <person name="Shao H.Z."/>
            <person name="Wang X."/>
            <person name="Wang C.C."/>
            <person name="Yang T.C."/>
            <person name="Huo Q.B."/>
            <person name="Li W."/>
            <person name="Chen H.Y."/>
            <person name="Chen S.E."/>
            <person name="Zhou L.G."/>
            <person name="Ni X.B."/>
            <person name="Tian J.H."/>
            <person name="Sheng Y."/>
            <person name="Liu T."/>
            <person name="Pan Y.S."/>
            <person name="Xia L.Y."/>
            <person name="Li J."/>
            <person name="Zhao F."/>
            <person name="Cao W.C."/>
        </authorList>
    </citation>
    <scope>NUCLEOTIDE SEQUENCE [LARGE SCALE GENOMIC DNA]</scope>
    <source>
        <strain evidence="1">Iper-2018</strain>
    </source>
</reference>
<organism evidence="1 2">
    <name type="scientific">Ixodes persulcatus</name>
    <name type="common">Taiga tick</name>
    <dbReference type="NCBI Taxonomy" id="34615"/>
    <lineage>
        <taxon>Eukaryota</taxon>
        <taxon>Metazoa</taxon>
        <taxon>Ecdysozoa</taxon>
        <taxon>Arthropoda</taxon>
        <taxon>Chelicerata</taxon>
        <taxon>Arachnida</taxon>
        <taxon>Acari</taxon>
        <taxon>Parasitiformes</taxon>
        <taxon>Ixodida</taxon>
        <taxon>Ixodoidea</taxon>
        <taxon>Ixodidae</taxon>
        <taxon>Ixodinae</taxon>
        <taxon>Ixodes</taxon>
    </lineage>
</organism>
<protein>
    <submittedName>
        <fullName evidence="1">Uncharacterized protein</fullName>
    </submittedName>
</protein>
<sequence length="494" mass="55241">MANSKPLVPATGGTTTSRRKVQEWRVFPGYNGIRRHLVAFASTPQGLQQCLDDLAAFPTPRGLTINTRKSLTLFLQPSGREKKCKIITTRLFYINGKPLPVINVASVWRYLGISFTPDGTKSNGPQQHLLVLRTYLLPRLFHRLVLCPWSTGLLKKLYTQVRSSLRTWLALPHDVLLLPCPRGGGRTGSGFAESIDPVNAPSPPGQPRFSDHPGCAVALECPLLVGLRRRALDACHYQGVELRDKKAAHKTWAVRLHRSCKGGALRDSRRVPAAHQWISEGSCLLRGRQFIHLVKFRINAQPTLERTGRGRRQDVNCHAGCRALESLGHVLESCHWVHRNRTKRHDNVVRYMSGRLKPHYILPEGILKPDLAAYEQEDSLVIDAQVIGTKMSLGFLHHQKKEKYSGAELRRLIQGRNYHPQLVASATQTPMAGPPPRRLPPRLPTNFRGVWSSKSASDLLSLGLTKNDLKLLSVRCLQGGMRCSWAHRSMATAV</sequence>
<gene>
    <name evidence="1" type="ORF">HPB47_015052</name>
</gene>